<evidence type="ECO:0000313" key="1">
    <source>
        <dbReference type="EMBL" id="GLJ74475.1"/>
    </source>
</evidence>
<accession>A0A9W6LY51</accession>
<evidence type="ECO:0000313" key="2">
    <source>
        <dbReference type="Proteomes" id="UP001142372"/>
    </source>
</evidence>
<comment type="caution">
    <text evidence="1">The sequence shown here is derived from an EMBL/GenBank/DDBJ whole genome shotgun (WGS) entry which is preliminary data.</text>
</comment>
<dbReference type="AlphaFoldDB" id="A0A9W6LY51"/>
<keyword evidence="2" id="KW-1185">Reference proteome</keyword>
<sequence>MTSGEMPIDVLSELLGDRMYSVEFVVNDYVQFRFDGQTGTNHPVVLNSYVWPSIEALGRTWHETDLGYADAIRQLAPGVVQSAVEATGTGIRIELDTGVIVIHPLLEEVFVEIAELMGLRSGAWVVWRPGEESFEDLV</sequence>
<name>A0A9W6LY51_9MICO</name>
<dbReference type="RefSeq" id="WP_271175190.1">
    <property type="nucleotide sequence ID" value="NZ_BAAAJO010000001.1"/>
</dbReference>
<reference evidence="1" key="1">
    <citation type="journal article" date="2014" name="Int. J. Syst. Evol. Microbiol.">
        <title>Complete genome sequence of Corynebacterium casei LMG S-19264T (=DSM 44701T), isolated from a smear-ripened cheese.</title>
        <authorList>
            <consortium name="US DOE Joint Genome Institute (JGI-PGF)"/>
            <person name="Walter F."/>
            <person name="Albersmeier A."/>
            <person name="Kalinowski J."/>
            <person name="Ruckert C."/>
        </authorList>
    </citation>
    <scope>NUCLEOTIDE SEQUENCE</scope>
    <source>
        <strain evidence="1">VKM Ac-1401</strain>
    </source>
</reference>
<reference evidence="1" key="2">
    <citation type="submission" date="2023-01" db="EMBL/GenBank/DDBJ databases">
        <authorList>
            <person name="Sun Q."/>
            <person name="Evtushenko L."/>
        </authorList>
    </citation>
    <scope>NUCLEOTIDE SEQUENCE</scope>
    <source>
        <strain evidence="1">VKM Ac-1401</strain>
    </source>
</reference>
<dbReference type="EMBL" id="BSEN01000001">
    <property type="protein sequence ID" value="GLJ74475.1"/>
    <property type="molecule type" value="Genomic_DNA"/>
</dbReference>
<proteinExistence type="predicted"/>
<protein>
    <submittedName>
        <fullName evidence="1">Uncharacterized protein</fullName>
    </submittedName>
</protein>
<dbReference type="Proteomes" id="UP001142372">
    <property type="component" value="Unassembled WGS sequence"/>
</dbReference>
<gene>
    <name evidence="1" type="ORF">GCM10017584_00480</name>
</gene>
<organism evidence="1 2">
    <name type="scientific">Leifsonia poae</name>
    <dbReference type="NCBI Taxonomy" id="110933"/>
    <lineage>
        <taxon>Bacteria</taxon>
        <taxon>Bacillati</taxon>
        <taxon>Actinomycetota</taxon>
        <taxon>Actinomycetes</taxon>
        <taxon>Micrococcales</taxon>
        <taxon>Microbacteriaceae</taxon>
        <taxon>Leifsonia</taxon>
    </lineage>
</organism>